<accession>A0AAD5YJ68</accession>
<protein>
    <submittedName>
        <fullName evidence="2">Uncharacterized protein</fullName>
    </submittedName>
</protein>
<name>A0AAD5YJ68_9APHY</name>
<dbReference type="SUPFAM" id="SSF52540">
    <property type="entry name" value="P-loop containing nucleoside triphosphate hydrolases"/>
    <property type="match status" value="1"/>
</dbReference>
<reference evidence="2" key="1">
    <citation type="submission" date="2022-07" db="EMBL/GenBank/DDBJ databases">
        <title>Genome Sequence of Physisporinus lineatus.</title>
        <authorList>
            <person name="Buettner E."/>
        </authorList>
    </citation>
    <scope>NUCLEOTIDE SEQUENCE</scope>
    <source>
        <strain evidence="2">VT162</strain>
    </source>
</reference>
<proteinExistence type="predicted"/>
<feature type="region of interest" description="Disordered" evidence="1">
    <location>
        <begin position="118"/>
        <end position="138"/>
    </location>
</feature>
<comment type="caution">
    <text evidence="2">The sequence shown here is derived from an EMBL/GenBank/DDBJ whole genome shotgun (WGS) entry which is preliminary data.</text>
</comment>
<sequence>MLASLGPRVERSLGVARRPPPSPVSLQSLAPTTAHRKPLKQTAIYFLKHLVAMKCFLHKATGSVFKRKPRRKRTLRMDTTVPSPDAPAPGAANMSLPQEENCPGSSMNEITPAVTQEVDPTTTHPAGSPSVFIEGSDPPIAVPPQGDTHLIAPIQESTVMVSPPLDISSPTSITDNPSHTTALSGEETPSNATHKDKPSLLERAVDLFLYCLDVAEKALDIPGIPLAKSVTMKSNQNDFKALTDEIGTLTKKISTHLEQDASSSSGKLPKALKSPMTSFCDKIKDLQDRNVFVAYFQAEKDKGDLTQLKVVVDIAKQDFQVGSLVRIKHYQAQIECQQAADKYQRFVDNLQVPRAKAASWDSARNTTRYQSCLTGTRENVLCIIDKWVYNDDPTTPKVFWLNGLVGIGKSTIARTVAEMAAAKGNLGGSF</sequence>
<dbReference type="InterPro" id="IPR027417">
    <property type="entry name" value="P-loop_NTPase"/>
</dbReference>
<evidence type="ECO:0000313" key="3">
    <source>
        <dbReference type="Proteomes" id="UP001212997"/>
    </source>
</evidence>
<organism evidence="2 3">
    <name type="scientific">Meripilus lineatus</name>
    <dbReference type="NCBI Taxonomy" id="2056292"/>
    <lineage>
        <taxon>Eukaryota</taxon>
        <taxon>Fungi</taxon>
        <taxon>Dikarya</taxon>
        <taxon>Basidiomycota</taxon>
        <taxon>Agaricomycotina</taxon>
        <taxon>Agaricomycetes</taxon>
        <taxon>Polyporales</taxon>
        <taxon>Meripilaceae</taxon>
        <taxon>Meripilus</taxon>
    </lineage>
</organism>
<evidence type="ECO:0000256" key="1">
    <source>
        <dbReference type="SAM" id="MobiDB-lite"/>
    </source>
</evidence>
<feature type="compositionally biased region" description="Polar residues" evidence="1">
    <location>
        <begin position="169"/>
        <end position="192"/>
    </location>
</feature>
<dbReference type="InterPro" id="IPR059179">
    <property type="entry name" value="MLKL-like_MCAfunc"/>
</dbReference>
<keyword evidence="3" id="KW-1185">Reference proteome</keyword>
<gene>
    <name evidence="2" type="ORF">NLI96_g5395</name>
</gene>
<dbReference type="EMBL" id="JANAWD010000175">
    <property type="protein sequence ID" value="KAJ3484809.1"/>
    <property type="molecule type" value="Genomic_DNA"/>
</dbReference>
<dbReference type="AlphaFoldDB" id="A0AAD5YJ68"/>
<dbReference type="CDD" id="cd21037">
    <property type="entry name" value="MLKL_NTD"/>
    <property type="match status" value="1"/>
</dbReference>
<feature type="region of interest" description="Disordered" evidence="1">
    <location>
        <begin position="169"/>
        <end position="197"/>
    </location>
</feature>
<dbReference type="Proteomes" id="UP001212997">
    <property type="component" value="Unassembled WGS sequence"/>
</dbReference>
<evidence type="ECO:0000313" key="2">
    <source>
        <dbReference type="EMBL" id="KAJ3484809.1"/>
    </source>
</evidence>
<feature type="region of interest" description="Disordered" evidence="1">
    <location>
        <begin position="1"/>
        <end position="33"/>
    </location>
</feature>